<keyword evidence="5" id="KW-1185">Reference proteome</keyword>
<proteinExistence type="predicted"/>
<protein>
    <recommendedName>
        <fullName evidence="3">Ice-binding protein C-terminal domain-containing protein</fullName>
    </recommendedName>
</protein>
<keyword evidence="1" id="KW-0812">Transmembrane</keyword>
<evidence type="ECO:0000259" key="3">
    <source>
        <dbReference type="Pfam" id="PF07589"/>
    </source>
</evidence>
<dbReference type="Proteomes" id="UP000587586">
    <property type="component" value="Unassembled WGS sequence"/>
</dbReference>
<name>A0A6V8N262_9BACT</name>
<feature type="chain" id="PRO_5028361598" description="Ice-binding protein C-terminal domain-containing protein" evidence="2">
    <location>
        <begin position="24"/>
        <end position="214"/>
    </location>
</feature>
<gene>
    <name evidence="4" type="ORF">GMLC_01510</name>
</gene>
<keyword evidence="2" id="KW-0732">Signal</keyword>
<feature type="transmembrane region" description="Helical" evidence="1">
    <location>
        <begin position="191"/>
        <end position="208"/>
    </location>
</feature>
<feature type="signal peptide" evidence="2">
    <location>
        <begin position="1"/>
        <end position="23"/>
    </location>
</feature>
<dbReference type="InterPro" id="IPR013424">
    <property type="entry name" value="Ice-binding_C"/>
</dbReference>
<dbReference type="Pfam" id="PF07589">
    <property type="entry name" value="PEP-CTERM"/>
    <property type="match status" value="1"/>
</dbReference>
<dbReference type="EMBL" id="BLXZ01000001">
    <property type="protein sequence ID" value="GFO66572.1"/>
    <property type="molecule type" value="Genomic_DNA"/>
</dbReference>
<accession>A0A6V8N262</accession>
<dbReference type="NCBIfam" id="TIGR02595">
    <property type="entry name" value="PEP_CTERM"/>
    <property type="match status" value="1"/>
</dbReference>
<evidence type="ECO:0000256" key="1">
    <source>
        <dbReference type="SAM" id="Phobius"/>
    </source>
</evidence>
<keyword evidence="1" id="KW-1133">Transmembrane helix</keyword>
<evidence type="ECO:0000313" key="5">
    <source>
        <dbReference type="Proteomes" id="UP000587586"/>
    </source>
</evidence>
<reference evidence="5" key="1">
    <citation type="submission" date="2020-06" db="EMBL/GenBank/DDBJ databases">
        <title>Draft genomic sequecing of Geomonas sp. Red745.</title>
        <authorList>
            <person name="Itoh H."/>
            <person name="Xu Z.X."/>
            <person name="Ushijima N."/>
            <person name="Masuda Y."/>
            <person name="Shiratori Y."/>
            <person name="Senoo K."/>
        </authorList>
    </citation>
    <scope>NUCLEOTIDE SEQUENCE [LARGE SCALE GENOMIC DNA]</scope>
    <source>
        <strain evidence="5">Red745</strain>
    </source>
</reference>
<dbReference type="AlphaFoldDB" id="A0A6V8N262"/>
<evidence type="ECO:0000256" key="2">
    <source>
        <dbReference type="SAM" id="SignalP"/>
    </source>
</evidence>
<feature type="domain" description="Ice-binding protein C-terminal" evidence="3">
    <location>
        <begin position="187"/>
        <end position="211"/>
    </location>
</feature>
<organism evidence="4 5">
    <name type="scientific">Geomonas limicola</name>
    <dbReference type="NCBI Taxonomy" id="2740186"/>
    <lineage>
        <taxon>Bacteria</taxon>
        <taxon>Pseudomonadati</taxon>
        <taxon>Thermodesulfobacteriota</taxon>
        <taxon>Desulfuromonadia</taxon>
        <taxon>Geobacterales</taxon>
        <taxon>Geobacteraceae</taxon>
        <taxon>Geomonas</taxon>
    </lineage>
</organism>
<evidence type="ECO:0000313" key="4">
    <source>
        <dbReference type="EMBL" id="GFO66572.1"/>
    </source>
</evidence>
<comment type="caution">
    <text evidence="4">The sequence shown here is derived from an EMBL/GenBank/DDBJ whole genome shotgun (WGS) entry which is preliminary data.</text>
</comment>
<dbReference type="RefSeq" id="WP_246329662.1">
    <property type="nucleotide sequence ID" value="NZ_BLXZ01000001.1"/>
</dbReference>
<keyword evidence="1" id="KW-0472">Membrane</keyword>
<sequence>MKKLVALLAGAMLFVGMTTAAQALTVKYSTDLGVSYQEASSNTGFLSISIPGLNSDLMTITSSTVKLPNLAALNTTNIWTNFTSGGSLWIQVSDEPYNISMPNGMGATAKTGLTYQLGTNVDLETFYGSGLFDMSHLISDMDVPSFATSFETKLLPTITDPFSLTEFLMINMGPGSSLTTASLQLTPVPEPGTMMLLGAGFLGLAIYGKRRKNA</sequence>